<evidence type="ECO:0000256" key="6">
    <source>
        <dbReference type="ARBA" id="ARBA00022825"/>
    </source>
</evidence>
<gene>
    <name evidence="11" type="ORF">A306_00014197</name>
</gene>
<keyword evidence="12" id="KW-1185">Reference proteome</keyword>
<feature type="signal peptide" evidence="9">
    <location>
        <begin position="1"/>
        <end position="18"/>
    </location>
</feature>
<dbReference type="PROSITE" id="PS00135">
    <property type="entry name" value="TRYPSIN_SER"/>
    <property type="match status" value="1"/>
</dbReference>
<keyword evidence="9" id="KW-0732">Signal</keyword>
<dbReference type="InterPro" id="IPR033116">
    <property type="entry name" value="TRYPSIN_SER"/>
</dbReference>
<evidence type="ECO:0000256" key="3">
    <source>
        <dbReference type="ARBA" id="ARBA00017161"/>
    </source>
</evidence>
<evidence type="ECO:0000313" key="12">
    <source>
        <dbReference type="Proteomes" id="UP000053872"/>
    </source>
</evidence>
<dbReference type="InterPro" id="IPR009003">
    <property type="entry name" value="Peptidase_S1_PA"/>
</dbReference>
<sequence>MNLLPLLVLLAVCWPAHGWDNCGTCGLRPRASYGSTRVVGGTDAQPGAWPWIVSIQKPWKSATTHVCGGSLISSQWVLTAAHCFFNVWNVTRWRVVLGATQLSRLGPEAQVRRIRQLLSHQHYDSNTDRNDIALLELDHPVQCNDYIQLACVADTTVRVSELTSCYVSGWGSTSARNAKASDVLQEAQVHLIDLQLCNSTWWYGGAIHSHNVCAGYPQGGIDTCQGDSGGPLVCKDNNAEYFWLVGVTSWGEGCARPFQPGVYTSTQHFYDWILVQMGLHHEVTSAPTPQHFVTSAPPQTQRPTQGTFKPCLFPHEKLEEFFKKLQELLQYLKGKTA</sequence>
<dbReference type="GO" id="GO:0004252">
    <property type="term" value="F:serine-type endopeptidase activity"/>
    <property type="evidence" value="ECO:0007669"/>
    <property type="project" value="InterPro"/>
</dbReference>
<keyword evidence="7" id="KW-1015">Disulfide bond</keyword>
<keyword evidence="4 8" id="KW-0645">Protease</keyword>
<organism evidence="11 12">
    <name type="scientific">Columba livia</name>
    <name type="common">Rock dove</name>
    <dbReference type="NCBI Taxonomy" id="8932"/>
    <lineage>
        <taxon>Eukaryota</taxon>
        <taxon>Metazoa</taxon>
        <taxon>Chordata</taxon>
        <taxon>Craniata</taxon>
        <taxon>Vertebrata</taxon>
        <taxon>Euteleostomi</taxon>
        <taxon>Archelosauria</taxon>
        <taxon>Archosauria</taxon>
        <taxon>Dinosauria</taxon>
        <taxon>Saurischia</taxon>
        <taxon>Theropoda</taxon>
        <taxon>Coelurosauria</taxon>
        <taxon>Aves</taxon>
        <taxon>Neognathae</taxon>
        <taxon>Neoaves</taxon>
        <taxon>Columbimorphae</taxon>
        <taxon>Columbiformes</taxon>
        <taxon>Columbidae</taxon>
        <taxon>Columba</taxon>
    </lineage>
</organism>
<comment type="caution">
    <text evidence="11">The sequence shown here is derived from an EMBL/GenBank/DDBJ whole genome shotgun (WGS) entry which is preliminary data.</text>
</comment>
<evidence type="ECO:0000256" key="9">
    <source>
        <dbReference type="SAM" id="SignalP"/>
    </source>
</evidence>
<evidence type="ECO:0000256" key="1">
    <source>
        <dbReference type="ARBA" id="ARBA00001656"/>
    </source>
</evidence>
<dbReference type="PRINTS" id="PR00722">
    <property type="entry name" value="CHYMOTRYPSIN"/>
</dbReference>
<evidence type="ECO:0000256" key="4">
    <source>
        <dbReference type="ARBA" id="ARBA00022670"/>
    </source>
</evidence>
<feature type="domain" description="Peptidase S1" evidence="10">
    <location>
        <begin position="38"/>
        <end position="278"/>
    </location>
</feature>
<dbReference type="OrthoDB" id="6339452at2759"/>
<dbReference type="STRING" id="8932.A0A2I0LMQ3"/>
<evidence type="ECO:0000256" key="8">
    <source>
        <dbReference type="RuleBase" id="RU363034"/>
    </source>
</evidence>
<dbReference type="CDD" id="cd00190">
    <property type="entry name" value="Tryp_SPc"/>
    <property type="match status" value="1"/>
</dbReference>
<dbReference type="PANTHER" id="PTHR24252:SF8">
    <property type="entry name" value="ACROSIN"/>
    <property type="match status" value="1"/>
</dbReference>
<dbReference type="Gene3D" id="2.40.10.10">
    <property type="entry name" value="Trypsin-like serine proteases"/>
    <property type="match status" value="2"/>
</dbReference>
<dbReference type="AlphaFoldDB" id="A0A2I0LMQ3"/>
<evidence type="ECO:0000259" key="10">
    <source>
        <dbReference type="PROSITE" id="PS50240"/>
    </source>
</evidence>
<comment type="catalytic activity">
    <reaction evidence="1">
        <text>Preferential cleavage: Arg-|-Xaa, Lys-|-Xaa.</text>
        <dbReference type="EC" id="3.4.21.10"/>
    </reaction>
</comment>
<accession>A0A2I0LMQ3</accession>
<dbReference type="FunFam" id="2.40.10.10:FF:000003">
    <property type="entry name" value="Transmembrane serine protease 3"/>
    <property type="match status" value="1"/>
</dbReference>
<dbReference type="InterPro" id="IPR001314">
    <property type="entry name" value="Peptidase_S1A"/>
</dbReference>
<evidence type="ECO:0000256" key="7">
    <source>
        <dbReference type="ARBA" id="ARBA00023157"/>
    </source>
</evidence>
<dbReference type="KEGG" id="clv:102095569"/>
<dbReference type="Proteomes" id="UP000053872">
    <property type="component" value="Unassembled WGS sequence"/>
</dbReference>
<dbReference type="InterPro" id="IPR018114">
    <property type="entry name" value="TRYPSIN_HIS"/>
</dbReference>
<dbReference type="GO" id="GO:0006508">
    <property type="term" value="P:proteolysis"/>
    <property type="evidence" value="ECO:0007669"/>
    <property type="project" value="UniProtKB-KW"/>
</dbReference>
<dbReference type="EC" id="3.4.21.10" evidence="2"/>
<dbReference type="Pfam" id="PF00089">
    <property type="entry name" value="Trypsin"/>
    <property type="match status" value="1"/>
</dbReference>
<reference evidence="11 12" key="1">
    <citation type="journal article" date="2013" name="Science">
        <title>Genomic diversity and evolution of the head crest in the rock pigeon.</title>
        <authorList>
            <person name="Shapiro M.D."/>
            <person name="Kronenberg Z."/>
            <person name="Li C."/>
            <person name="Domyan E.T."/>
            <person name="Pan H."/>
            <person name="Campbell M."/>
            <person name="Tan H."/>
            <person name="Huff C.D."/>
            <person name="Hu H."/>
            <person name="Vickrey A.I."/>
            <person name="Nielsen S.C."/>
            <person name="Stringham S.A."/>
            <person name="Hu H."/>
            <person name="Willerslev E."/>
            <person name="Gilbert M.T."/>
            <person name="Yandell M."/>
            <person name="Zhang G."/>
            <person name="Wang J."/>
        </authorList>
    </citation>
    <scope>NUCLEOTIDE SEQUENCE [LARGE SCALE GENOMIC DNA]</scope>
    <source>
        <tissue evidence="11">Blood</tissue>
    </source>
</reference>
<dbReference type="EMBL" id="AKCR02000187">
    <property type="protein sequence ID" value="PKK18697.1"/>
    <property type="molecule type" value="Genomic_DNA"/>
</dbReference>
<evidence type="ECO:0000256" key="2">
    <source>
        <dbReference type="ARBA" id="ARBA00012050"/>
    </source>
</evidence>
<protein>
    <recommendedName>
        <fullName evidence="3">Acrosin</fullName>
        <ecNumber evidence="2">3.4.21.10</ecNumber>
    </recommendedName>
</protein>
<dbReference type="GO" id="GO:0007340">
    <property type="term" value="P:acrosome reaction"/>
    <property type="evidence" value="ECO:0007669"/>
    <property type="project" value="TreeGrafter"/>
</dbReference>
<evidence type="ECO:0000256" key="5">
    <source>
        <dbReference type="ARBA" id="ARBA00022801"/>
    </source>
</evidence>
<evidence type="ECO:0000313" key="11">
    <source>
        <dbReference type="EMBL" id="PKK18697.1"/>
    </source>
</evidence>
<proteinExistence type="predicted"/>
<keyword evidence="6 8" id="KW-0720">Serine protease</keyword>
<dbReference type="PANTHER" id="PTHR24252">
    <property type="entry name" value="ACROSIN-RELATED"/>
    <property type="match status" value="1"/>
</dbReference>
<dbReference type="FunCoup" id="A0A2I0LMQ3">
    <property type="interactions" value="7"/>
</dbReference>
<dbReference type="PROSITE" id="PS50240">
    <property type="entry name" value="TRYPSIN_DOM"/>
    <property type="match status" value="1"/>
</dbReference>
<dbReference type="InParanoid" id="A0A2I0LMQ3"/>
<feature type="chain" id="PRO_5014175011" description="Acrosin" evidence="9">
    <location>
        <begin position="19"/>
        <end position="337"/>
    </location>
</feature>
<dbReference type="PROSITE" id="PS00134">
    <property type="entry name" value="TRYPSIN_HIS"/>
    <property type="match status" value="1"/>
</dbReference>
<dbReference type="InterPro" id="IPR001254">
    <property type="entry name" value="Trypsin_dom"/>
</dbReference>
<dbReference type="SUPFAM" id="SSF50494">
    <property type="entry name" value="Trypsin-like serine proteases"/>
    <property type="match status" value="1"/>
</dbReference>
<keyword evidence="5 8" id="KW-0378">Hydrolase</keyword>
<dbReference type="InterPro" id="IPR043504">
    <property type="entry name" value="Peptidase_S1_PA_chymotrypsin"/>
</dbReference>
<dbReference type="SMART" id="SM00020">
    <property type="entry name" value="Tryp_SPc"/>
    <property type="match status" value="1"/>
</dbReference>
<name>A0A2I0LMQ3_COLLI</name>